<accession>A0AA36FZM5</accession>
<comment type="similarity">
    <text evidence="2">Belongs to the cytochrome P450 family.</text>
</comment>
<evidence type="ECO:0000313" key="10">
    <source>
        <dbReference type="Proteomes" id="UP001177023"/>
    </source>
</evidence>
<evidence type="ECO:0000256" key="4">
    <source>
        <dbReference type="ARBA" id="ARBA00022723"/>
    </source>
</evidence>
<feature type="region of interest" description="Disordered" evidence="8">
    <location>
        <begin position="44"/>
        <end position="64"/>
    </location>
</feature>
<sequence>MRRVCERLLVSDLRMACRNSATSSAAISNHDATECPITSGGPVKCPEEAAAPPPQASRPFSAIPGPGQLSMVGLRDLRSSMRRFDETSIRGYFGALVDLHAMYGDVVRVEQGWGRGAVVHIFDPEDAKKVLMADGRQPHIVPLQETTQKYREMKGMNPGLGNLNGEEWYRLRSAVQQAMMRPQAVLQYLPFVNQVADDLIKHINGSLDKKGEADMRLISGRWALEAAGLTVFEKRLGAFDDNMKWADKLVAINREIFQLSAKLKFSAPFYKLVSTPKWRKMVELEDSFYAEAMTLIEEAIKKLKEKAAAGSSENLRFASHLVNKDELSDSDVAVSFNF</sequence>
<keyword evidence="5" id="KW-0560">Oxidoreductase</keyword>
<dbReference type="Pfam" id="PF00067">
    <property type="entry name" value="p450"/>
    <property type="match status" value="1"/>
</dbReference>
<keyword evidence="4" id="KW-0479">Metal-binding</keyword>
<keyword evidence="6" id="KW-0408">Iron</keyword>
<name>A0AA36FZM5_9BILA</name>
<reference evidence="9" key="1">
    <citation type="submission" date="2023-06" db="EMBL/GenBank/DDBJ databases">
        <authorList>
            <person name="Delattre M."/>
        </authorList>
    </citation>
    <scope>NUCLEOTIDE SEQUENCE</scope>
    <source>
        <strain evidence="9">AF72</strain>
    </source>
</reference>
<dbReference type="InterPro" id="IPR001128">
    <property type="entry name" value="Cyt_P450"/>
</dbReference>
<organism evidence="9 10">
    <name type="scientific">Mesorhabditis spiculigera</name>
    <dbReference type="NCBI Taxonomy" id="96644"/>
    <lineage>
        <taxon>Eukaryota</taxon>
        <taxon>Metazoa</taxon>
        <taxon>Ecdysozoa</taxon>
        <taxon>Nematoda</taxon>
        <taxon>Chromadorea</taxon>
        <taxon>Rhabditida</taxon>
        <taxon>Rhabditina</taxon>
        <taxon>Rhabditomorpha</taxon>
        <taxon>Rhabditoidea</taxon>
        <taxon>Rhabditidae</taxon>
        <taxon>Mesorhabditinae</taxon>
        <taxon>Mesorhabditis</taxon>
    </lineage>
</organism>
<dbReference type="InterPro" id="IPR050479">
    <property type="entry name" value="CYP11_CYP27_families"/>
</dbReference>
<feature type="non-terminal residue" evidence="9">
    <location>
        <position position="338"/>
    </location>
</feature>
<dbReference type="SUPFAM" id="SSF48264">
    <property type="entry name" value="Cytochrome P450"/>
    <property type="match status" value="1"/>
</dbReference>
<dbReference type="PANTHER" id="PTHR24279">
    <property type="entry name" value="CYTOCHROME P450"/>
    <property type="match status" value="1"/>
</dbReference>
<protein>
    <recommendedName>
        <fullName evidence="11">Cytochrome P450</fullName>
    </recommendedName>
</protein>
<evidence type="ECO:0000256" key="5">
    <source>
        <dbReference type="ARBA" id="ARBA00023002"/>
    </source>
</evidence>
<keyword evidence="7" id="KW-0503">Monooxygenase</keyword>
<comment type="cofactor">
    <cofactor evidence="1">
        <name>heme</name>
        <dbReference type="ChEBI" id="CHEBI:30413"/>
    </cofactor>
</comment>
<dbReference type="AlphaFoldDB" id="A0AA36FZM5"/>
<keyword evidence="3" id="KW-0349">Heme</keyword>
<evidence type="ECO:0000256" key="8">
    <source>
        <dbReference type="SAM" id="MobiDB-lite"/>
    </source>
</evidence>
<evidence type="ECO:0008006" key="11">
    <source>
        <dbReference type="Google" id="ProtNLM"/>
    </source>
</evidence>
<dbReference type="EMBL" id="CATQJA010001599">
    <property type="protein sequence ID" value="CAJ0567896.1"/>
    <property type="molecule type" value="Genomic_DNA"/>
</dbReference>
<dbReference type="GO" id="GO:0004497">
    <property type="term" value="F:monooxygenase activity"/>
    <property type="evidence" value="ECO:0007669"/>
    <property type="project" value="UniProtKB-KW"/>
</dbReference>
<dbReference type="GO" id="GO:0005506">
    <property type="term" value="F:iron ion binding"/>
    <property type="evidence" value="ECO:0007669"/>
    <property type="project" value="InterPro"/>
</dbReference>
<dbReference type="GO" id="GO:0016705">
    <property type="term" value="F:oxidoreductase activity, acting on paired donors, with incorporation or reduction of molecular oxygen"/>
    <property type="evidence" value="ECO:0007669"/>
    <property type="project" value="InterPro"/>
</dbReference>
<keyword evidence="10" id="KW-1185">Reference proteome</keyword>
<evidence type="ECO:0000256" key="6">
    <source>
        <dbReference type="ARBA" id="ARBA00023004"/>
    </source>
</evidence>
<evidence type="ECO:0000256" key="7">
    <source>
        <dbReference type="ARBA" id="ARBA00023033"/>
    </source>
</evidence>
<evidence type="ECO:0000313" key="9">
    <source>
        <dbReference type="EMBL" id="CAJ0567896.1"/>
    </source>
</evidence>
<evidence type="ECO:0000256" key="3">
    <source>
        <dbReference type="ARBA" id="ARBA00022617"/>
    </source>
</evidence>
<dbReference type="InterPro" id="IPR036396">
    <property type="entry name" value="Cyt_P450_sf"/>
</dbReference>
<evidence type="ECO:0000256" key="2">
    <source>
        <dbReference type="ARBA" id="ARBA00010617"/>
    </source>
</evidence>
<dbReference type="GO" id="GO:0020037">
    <property type="term" value="F:heme binding"/>
    <property type="evidence" value="ECO:0007669"/>
    <property type="project" value="InterPro"/>
</dbReference>
<dbReference type="Gene3D" id="1.10.630.10">
    <property type="entry name" value="Cytochrome P450"/>
    <property type="match status" value="1"/>
</dbReference>
<dbReference type="PANTHER" id="PTHR24279:SF120">
    <property type="entry name" value="CYTOCHROME P450"/>
    <property type="match status" value="1"/>
</dbReference>
<comment type="caution">
    <text evidence="9">The sequence shown here is derived from an EMBL/GenBank/DDBJ whole genome shotgun (WGS) entry which is preliminary data.</text>
</comment>
<gene>
    <name evidence="9" type="ORF">MSPICULIGERA_LOCUS6429</name>
</gene>
<evidence type="ECO:0000256" key="1">
    <source>
        <dbReference type="ARBA" id="ARBA00001971"/>
    </source>
</evidence>
<proteinExistence type="inferred from homology"/>
<dbReference type="Proteomes" id="UP001177023">
    <property type="component" value="Unassembled WGS sequence"/>
</dbReference>